<dbReference type="Proteomes" id="UP001056436">
    <property type="component" value="Unassembled WGS sequence"/>
</dbReference>
<dbReference type="AlphaFoldDB" id="A0A9P9XPY7"/>
<dbReference type="EMBL" id="SDAQ01000004">
    <property type="protein sequence ID" value="KAI3558371.1"/>
    <property type="molecule type" value="Genomic_DNA"/>
</dbReference>
<organism evidence="2 3">
    <name type="scientific">Colletotrichum abscissum</name>
    <dbReference type="NCBI Taxonomy" id="1671311"/>
    <lineage>
        <taxon>Eukaryota</taxon>
        <taxon>Fungi</taxon>
        <taxon>Dikarya</taxon>
        <taxon>Ascomycota</taxon>
        <taxon>Pezizomycotina</taxon>
        <taxon>Sordariomycetes</taxon>
        <taxon>Hypocreomycetidae</taxon>
        <taxon>Glomerellales</taxon>
        <taxon>Glomerellaceae</taxon>
        <taxon>Colletotrichum</taxon>
        <taxon>Colletotrichum acutatum species complex</taxon>
    </lineage>
</organism>
<protein>
    <submittedName>
        <fullName evidence="2">Uncharacterized protein</fullName>
    </submittedName>
</protein>
<evidence type="ECO:0000256" key="1">
    <source>
        <dbReference type="SAM" id="SignalP"/>
    </source>
</evidence>
<proteinExistence type="predicted"/>
<feature type="chain" id="PRO_5040363877" evidence="1">
    <location>
        <begin position="19"/>
        <end position="61"/>
    </location>
</feature>
<feature type="non-terminal residue" evidence="2">
    <location>
        <position position="1"/>
    </location>
</feature>
<evidence type="ECO:0000313" key="2">
    <source>
        <dbReference type="EMBL" id="KAI3558371.1"/>
    </source>
</evidence>
<feature type="signal peptide" evidence="1">
    <location>
        <begin position="1"/>
        <end position="18"/>
    </location>
</feature>
<evidence type="ECO:0000313" key="3">
    <source>
        <dbReference type="Proteomes" id="UP001056436"/>
    </source>
</evidence>
<reference evidence="2" key="1">
    <citation type="submission" date="2019-01" db="EMBL/GenBank/DDBJ databases">
        <title>Colletotrichum abscissum LGMF1257.</title>
        <authorList>
            <person name="Baroncelli R."/>
        </authorList>
    </citation>
    <scope>NUCLEOTIDE SEQUENCE</scope>
    <source>
        <strain evidence="2">Ca142</strain>
    </source>
</reference>
<accession>A0A9P9XPY7</accession>
<keyword evidence="1" id="KW-0732">Signal</keyword>
<keyword evidence="3" id="KW-1185">Reference proteome</keyword>
<name>A0A9P9XPY7_9PEZI</name>
<sequence>ITTIKFLVALSLATTVTALAIPPVEHFSTSKRDTKGSLQLIGSEIKSFDITNWRLGPPGQS</sequence>
<comment type="caution">
    <text evidence="2">The sequence shown here is derived from an EMBL/GenBank/DDBJ whole genome shotgun (WGS) entry which is preliminary data.</text>
</comment>
<gene>
    <name evidence="2" type="ORF">CABS02_01518</name>
</gene>
<dbReference type="OrthoDB" id="4997316at2759"/>